<dbReference type="EMBL" id="APQK01000015">
    <property type="protein sequence ID" value="ENW03014.1"/>
    <property type="molecule type" value="Genomic_DNA"/>
</dbReference>
<sequence length="39" mass="4321">MCFELKAHSSFITSKGILLMCSDMSQGWMILGSNVMLPI</sequence>
<proteinExistence type="predicted"/>
<name>N9FDT0_9GAMM</name>
<evidence type="ECO:0000313" key="1">
    <source>
        <dbReference type="EMBL" id="ENW03014.1"/>
    </source>
</evidence>
<gene>
    <name evidence="1" type="ORF">F934_02754</name>
</gene>
<protein>
    <submittedName>
        <fullName evidence="1">Uncharacterized protein</fullName>
    </submittedName>
</protein>
<accession>N9FDT0</accession>
<dbReference type="Proteomes" id="UP000018417">
    <property type="component" value="Unassembled WGS sequence"/>
</dbReference>
<comment type="caution">
    <text evidence="1">The sequence shown here is derived from an EMBL/GenBank/DDBJ whole genome shotgun (WGS) entry which is preliminary data.</text>
</comment>
<organism evidence="1 2">
    <name type="scientific">Acinetobacter beijerinckii ANC 3835</name>
    <dbReference type="NCBI Taxonomy" id="1217649"/>
    <lineage>
        <taxon>Bacteria</taxon>
        <taxon>Pseudomonadati</taxon>
        <taxon>Pseudomonadota</taxon>
        <taxon>Gammaproteobacteria</taxon>
        <taxon>Moraxellales</taxon>
        <taxon>Moraxellaceae</taxon>
        <taxon>Acinetobacter</taxon>
    </lineage>
</organism>
<dbReference type="PATRIC" id="fig|1217649.3.peg.2680"/>
<evidence type="ECO:0000313" key="2">
    <source>
        <dbReference type="Proteomes" id="UP000018417"/>
    </source>
</evidence>
<dbReference type="AlphaFoldDB" id="N9FDT0"/>
<dbReference type="HOGENOM" id="CLU_3303145_0_0_6"/>
<reference evidence="1 2" key="1">
    <citation type="submission" date="2013-02" db="EMBL/GenBank/DDBJ databases">
        <title>The Genome Sequence of Acinetobacter beijerinckii ANC 3835.</title>
        <authorList>
            <consortium name="The Broad Institute Genome Sequencing Platform"/>
            <consortium name="The Broad Institute Genome Sequencing Center for Infectious Disease"/>
            <person name="Cerqueira G."/>
            <person name="Feldgarden M."/>
            <person name="Courvalin P."/>
            <person name="Perichon B."/>
            <person name="Grillot-Courvalin C."/>
            <person name="Clermont D."/>
            <person name="Rocha E."/>
            <person name="Yoon E.-J."/>
            <person name="Nemec A."/>
            <person name="Walker B."/>
            <person name="Young S.K."/>
            <person name="Zeng Q."/>
            <person name="Gargeya S."/>
            <person name="Fitzgerald M."/>
            <person name="Haas B."/>
            <person name="Abouelleil A."/>
            <person name="Alvarado L."/>
            <person name="Arachchi H.M."/>
            <person name="Berlin A.M."/>
            <person name="Chapman S.B."/>
            <person name="Dewar J."/>
            <person name="Goldberg J."/>
            <person name="Griggs A."/>
            <person name="Gujja S."/>
            <person name="Hansen M."/>
            <person name="Howarth C."/>
            <person name="Imamovic A."/>
            <person name="Larimer J."/>
            <person name="McCowan C."/>
            <person name="Murphy C."/>
            <person name="Neiman D."/>
            <person name="Pearson M."/>
            <person name="Priest M."/>
            <person name="Roberts A."/>
            <person name="Saif S."/>
            <person name="Shea T."/>
            <person name="Sisk P."/>
            <person name="Sykes S."/>
            <person name="Wortman J."/>
            <person name="Nusbaum C."/>
            <person name="Birren B."/>
        </authorList>
    </citation>
    <scope>NUCLEOTIDE SEQUENCE [LARGE SCALE GENOMIC DNA]</scope>
    <source>
        <strain evidence="1 2">ANC 3835</strain>
    </source>
</reference>